<reference evidence="6 7" key="1">
    <citation type="submission" date="2017-06" db="EMBL/GenBank/DDBJ databases">
        <title>Draft Genome Sequence of Natranaerobius trueperi halophilic, alkalithermophilic bacteria from soda lakes.</title>
        <authorList>
            <person name="Zhao B."/>
        </authorList>
    </citation>
    <scope>NUCLEOTIDE SEQUENCE [LARGE SCALE GENOMIC DNA]</scope>
    <source>
        <strain evidence="6 7">DSM 18760</strain>
    </source>
</reference>
<dbReference type="Proteomes" id="UP000214588">
    <property type="component" value="Unassembled WGS sequence"/>
</dbReference>
<dbReference type="AlphaFoldDB" id="A0A226BZF7"/>
<dbReference type="Gene3D" id="3.20.10.10">
    <property type="entry name" value="D-amino Acid Aminotransferase, subunit A, domain 2"/>
    <property type="match status" value="1"/>
</dbReference>
<evidence type="ECO:0000256" key="1">
    <source>
        <dbReference type="ARBA" id="ARBA00001933"/>
    </source>
</evidence>
<dbReference type="GO" id="GO:0003824">
    <property type="term" value="F:catalytic activity"/>
    <property type="evidence" value="ECO:0007669"/>
    <property type="project" value="InterPro"/>
</dbReference>
<dbReference type="PANTHER" id="PTHR42743:SF10">
    <property type="entry name" value="D-ALANINE AMINOTRANSFERASE"/>
    <property type="match status" value="1"/>
</dbReference>
<proteinExistence type="inferred from homology"/>
<dbReference type="Gene3D" id="3.30.470.10">
    <property type="match status" value="1"/>
</dbReference>
<evidence type="ECO:0000256" key="2">
    <source>
        <dbReference type="ARBA" id="ARBA00009320"/>
    </source>
</evidence>
<evidence type="ECO:0000313" key="7">
    <source>
        <dbReference type="Proteomes" id="UP000214588"/>
    </source>
</evidence>
<dbReference type="InterPro" id="IPR001544">
    <property type="entry name" value="Aminotrans_IV"/>
</dbReference>
<accession>A0A226BZF7</accession>
<sequence>MFRNIIQNFQEVFCLSPKPLAYVNGEFEDLENAKVDALDRGFIYGDGLYEVVAIYGGKLYQIDEHLERYKNGAEEMLFENYPAPEEIKKISHELLEKSGIKEGIIYLEVTRGTAPRKHSFPEPQKPNLFMFAKEAPRPDAEFKNNGIKTILVPDERWNRCNVKSINLLPNCFYKEKANREGAYEAIQVHRLGVTEGTSTNVFGVKDGVVYTAPTGQRILPGITRDTILKLADRIGIKVVEKFLSPEELYNCDEVFISSTTIKILPVKQIDQVTFPVSDYKTTFVLQEELEKYTLENR</sequence>
<dbReference type="InterPro" id="IPR050571">
    <property type="entry name" value="Class-IV_PLP-Dep_Aminotrnsfr"/>
</dbReference>
<dbReference type="SUPFAM" id="SSF56752">
    <property type="entry name" value="D-aminoacid aminotransferase-like PLP-dependent enzymes"/>
    <property type="match status" value="1"/>
</dbReference>
<comment type="similarity">
    <text evidence="2 4">Belongs to the class-IV pyridoxal-phosphate-dependent aminotransferase family.</text>
</comment>
<dbReference type="InterPro" id="IPR018300">
    <property type="entry name" value="Aminotrans_IV_CS"/>
</dbReference>
<name>A0A226BZF7_9FIRM</name>
<evidence type="ECO:0000256" key="5">
    <source>
        <dbReference type="RuleBase" id="RU004516"/>
    </source>
</evidence>
<protein>
    <submittedName>
        <fullName evidence="6">D-amino-acid transaminase</fullName>
    </submittedName>
</protein>
<dbReference type="InterPro" id="IPR043131">
    <property type="entry name" value="BCAT-like_N"/>
</dbReference>
<dbReference type="GO" id="GO:0005829">
    <property type="term" value="C:cytosol"/>
    <property type="evidence" value="ECO:0007669"/>
    <property type="project" value="TreeGrafter"/>
</dbReference>
<keyword evidence="3 5" id="KW-0663">Pyridoxal phosphate</keyword>
<dbReference type="EMBL" id="NIQC01000005">
    <property type="protein sequence ID" value="OWZ84413.1"/>
    <property type="molecule type" value="Genomic_DNA"/>
</dbReference>
<dbReference type="Pfam" id="PF01063">
    <property type="entry name" value="Aminotran_4"/>
    <property type="match status" value="1"/>
</dbReference>
<dbReference type="PROSITE" id="PS00770">
    <property type="entry name" value="AA_TRANSFER_CLASS_4"/>
    <property type="match status" value="1"/>
</dbReference>
<evidence type="ECO:0000256" key="4">
    <source>
        <dbReference type="RuleBase" id="RU004106"/>
    </source>
</evidence>
<organism evidence="6 7">
    <name type="scientific">Natranaerobius trueperi</name>
    <dbReference type="NCBI Taxonomy" id="759412"/>
    <lineage>
        <taxon>Bacteria</taxon>
        <taxon>Bacillati</taxon>
        <taxon>Bacillota</taxon>
        <taxon>Clostridia</taxon>
        <taxon>Natranaerobiales</taxon>
        <taxon>Natranaerobiaceae</taxon>
        <taxon>Natranaerobius</taxon>
    </lineage>
</organism>
<comment type="caution">
    <text evidence="6">The sequence shown here is derived from an EMBL/GenBank/DDBJ whole genome shotgun (WGS) entry which is preliminary data.</text>
</comment>
<evidence type="ECO:0000313" key="6">
    <source>
        <dbReference type="EMBL" id="OWZ84413.1"/>
    </source>
</evidence>
<comment type="cofactor">
    <cofactor evidence="1 5">
        <name>pyridoxal 5'-phosphate</name>
        <dbReference type="ChEBI" id="CHEBI:597326"/>
    </cofactor>
</comment>
<dbReference type="InterPro" id="IPR036038">
    <property type="entry name" value="Aminotransferase-like"/>
</dbReference>
<keyword evidence="7" id="KW-1185">Reference proteome</keyword>
<dbReference type="FunFam" id="3.20.10.10:FF:000002">
    <property type="entry name" value="D-alanine aminotransferase"/>
    <property type="match status" value="1"/>
</dbReference>
<gene>
    <name evidence="6" type="ORF">CDO51_03885</name>
</gene>
<dbReference type="GO" id="GO:0008652">
    <property type="term" value="P:amino acid biosynthetic process"/>
    <property type="evidence" value="ECO:0007669"/>
    <property type="project" value="UniProtKB-ARBA"/>
</dbReference>
<dbReference type="PANTHER" id="PTHR42743">
    <property type="entry name" value="AMINO-ACID AMINOTRANSFERASE"/>
    <property type="match status" value="1"/>
</dbReference>
<dbReference type="GO" id="GO:0046394">
    <property type="term" value="P:carboxylic acid biosynthetic process"/>
    <property type="evidence" value="ECO:0007669"/>
    <property type="project" value="UniProtKB-ARBA"/>
</dbReference>
<evidence type="ECO:0000256" key="3">
    <source>
        <dbReference type="ARBA" id="ARBA00022898"/>
    </source>
</evidence>
<dbReference type="InterPro" id="IPR043132">
    <property type="entry name" value="BCAT-like_C"/>
</dbReference>